<feature type="transmembrane region" description="Helical" evidence="7">
    <location>
        <begin position="219"/>
        <end position="239"/>
    </location>
</feature>
<dbReference type="Gene3D" id="1.10.3720.10">
    <property type="entry name" value="MetI-like"/>
    <property type="match status" value="1"/>
</dbReference>
<feature type="domain" description="ABC transmembrane type-1" evidence="8">
    <location>
        <begin position="58"/>
        <end position="238"/>
    </location>
</feature>
<dbReference type="HOGENOM" id="CLU_046113_4_0_6"/>
<sequence length="253" mass="27429">MSRRRVWSSWPPWAGLLGVVALWMAAAHQVPDSILPDPWVVTLELGGTLHSGDHWANTGVTLRNVVVSFLLSLLGGVALGLWAARSPTLQRALHPIIVLIEAAPHIAWLVLAVLWLGIGVGPPVLVGVSMALPLIYMATSHGIAQIDRGIMDMAHIYQLGWYKRLTHILLPHLALTLAGAASGALSVSWRAVIMAEAFASDAGLGQSLWGSYLYGEVTAVYAQVLWIVLLGLALEYLLIHPGRQLIERRLQHV</sequence>
<organism evidence="9 10">
    <name type="scientific">Halorhodospira halophila (strain DSM 244 / SL1)</name>
    <name type="common">Ectothiorhodospira halophila (strain DSM 244 / SL1)</name>
    <dbReference type="NCBI Taxonomy" id="349124"/>
    <lineage>
        <taxon>Bacteria</taxon>
        <taxon>Pseudomonadati</taxon>
        <taxon>Pseudomonadota</taxon>
        <taxon>Gammaproteobacteria</taxon>
        <taxon>Chromatiales</taxon>
        <taxon>Ectothiorhodospiraceae</taxon>
        <taxon>Halorhodospira</taxon>
    </lineage>
</organism>
<dbReference type="GO" id="GO:0055085">
    <property type="term" value="P:transmembrane transport"/>
    <property type="evidence" value="ECO:0007669"/>
    <property type="project" value="InterPro"/>
</dbReference>
<reference evidence="9 10" key="2">
    <citation type="journal article" date="2013" name="Stand. Genomic Sci.">
        <title>Complete genome sequence of Halorhodospira halophila SL1.</title>
        <authorList>
            <person name="Challacombe J.F."/>
            <person name="Majid S."/>
            <person name="Deole R."/>
            <person name="Brettin T.S."/>
            <person name="Bruce D."/>
            <person name="Delano S.F."/>
            <person name="Detter J.C."/>
            <person name="Gleasner C.D."/>
            <person name="Han C.S."/>
            <person name="Misra M."/>
            <person name="Reitenga K.G."/>
            <person name="Mikhailova N."/>
            <person name="Woyke T."/>
            <person name="Pitluck S."/>
            <person name="Nolan M."/>
            <person name="Land M.L."/>
            <person name="Saunders E."/>
            <person name="Tapia R."/>
            <person name="Lapidus A."/>
            <person name="Ivanova N."/>
            <person name="Hoff W.D."/>
        </authorList>
    </citation>
    <scope>NUCLEOTIDE SEQUENCE [LARGE SCALE GENOMIC DNA]</scope>
    <source>
        <strain evidence="10">DSM 244 / SL1</strain>
    </source>
</reference>
<evidence type="ECO:0000256" key="1">
    <source>
        <dbReference type="ARBA" id="ARBA00004651"/>
    </source>
</evidence>
<dbReference type="PROSITE" id="PS50928">
    <property type="entry name" value="ABC_TM1"/>
    <property type="match status" value="1"/>
</dbReference>
<feature type="transmembrane region" description="Helical" evidence="7">
    <location>
        <begin position="165"/>
        <end position="185"/>
    </location>
</feature>
<dbReference type="CDD" id="cd06261">
    <property type="entry name" value="TM_PBP2"/>
    <property type="match status" value="1"/>
</dbReference>
<keyword evidence="3" id="KW-1003">Cell membrane</keyword>
<dbReference type="RefSeq" id="WP_011813018.1">
    <property type="nucleotide sequence ID" value="NC_008789.1"/>
</dbReference>
<dbReference type="EMBL" id="CP000544">
    <property type="protein sequence ID" value="ABM60995.1"/>
    <property type="molecule type" value="Genomic_DNA"/>
</dbReference>
<name>A1WTI3_HALHL</name>
<comment type="subcellular location">
    <subcellularLocation>
        <location evidence="1 7">Cell membrane</location>
        <topology evidence="1 7">Multi-pass membrane protein</topology>
    </subcellularLocation>
</comment>
<feature type="transmembrane region" description="Helical" evidence="7">
    <location>
        <begin position="96"/>
        <end position="118"/>
    </location>
</feature>
<evidence type="ECO:0000256" key="3">
    <source>
        <dbReference type="ARBA" id="ARBA00022475"/>
    </source>
</evidence>
<dbReference type="KEGG" id="hha:Hhal_0201"/>
<dbReference type="OrthoDB" id="5298727at2"/>
<keyword evidence="6 7" id="KW-0472">Membrane</keyword>
<accession>A1WTI3</accession>
<keyword evidence="5 7" id="KW-1133">Transmembrane helix</keyword>
<dbReference type="SUPFAM" id="SSF161098">
    <property type="entry name" value="MetI-like"/>
    <property type="match status" value="1"/>
</dbReference>
<keyword evidence="4 7" id="KW-0812">Transmembrane</keyword>
<feature type="transmembrane region" description="Helical" evidence="7">
    <location>
        <begin position="124"/>
        <end position="144"/>
    </location>
</feature>
<evidence type="ECO:0000256" key="4">
    <source>
        <dbReference type="ARBA" id="ARBA00022692"/>
    </source>
</evidence>
<dbReference type="Proteomes" id="UP000000647">
    <property type="component" value="Chromosome"/>
</dbReference>
<feature type="transmembrane region" description="Helical" evidence="7">
    <location>
        <begin position="65"/>
        <end position="84"/>
    </location>
</feature>
<dbReference type="AlphaFoldDB" id="A1WTI3"/>
<evidence type="ECO:0000259" key="8">
    <source>
        <dbReference type="PROSITE" id="PS50928"/>
    </source>
</evidence>
<evidence type="ECO:0000256" key="7">
    <source>
        <dbReference type="RuleBase" id="RU363032"/>
    </source>
</evidence>
<dbReference type="InterPro" id="IPR035906">
    <property type="entry name" value="MetI-like_sf"/>
</dbReference>
<dbReference type="Pfam" id="PF00528">
    <property type="entry name" value="BPD_transp_1"/>
    <property type="match status" value="1"/>
</dbReference>
<dbReference type="STRING" id="349124.Hhal_0201"/>
<evidence type="ECO:0000256" key="6">
    <source>
        <dbReference type="ARBA" id="ARBA00023136"/>
    </source>
</evidence>
<gene>
    <name evidence="9" type="ordered locus">Hhal_0201</name>
</gene>
<dbReference type="GO" id="GO:0005886">
    <property type="term" value="C:plasma membrane"/>
    <property type="evidence" value="ECO:0007669"/>
    <property type="project" value="UniProtKB-SubCell"/>
</dbReference>
<reference evidence="10" key="1">
    <citation type="submission" date="2006-12" db="EMBL/GenBank/DDBJ databases">
        <title>Complete sequence of Halorhodospira halophila SL1.</title>
        <authorList>
            <consortium name="US DOE Joint Genome Institute"/>
            <person name="Copeland A."/>
            <person name="Lucas S."/>
            <person name="Lapidus A."/>
            <person name="Barry K."/>
            <person name="Detter J.C."/>
            <person name="Glavina del Rio T."/>
            <person name="Hammon N."/>
            <person name="Israni S."/>
            <person name="Dalin E."/>
            <person name="Tice H."/>
            <person name="Pitluck S."/>
            <person name="Saunders E."/>
            <person name="Brettin T."/>
            <person name="Bruce D."/>
            <person name="Han C."/>
            <person name="Tapia R."/>
            <person name="Schmutz J."/>
            <person name="Larimer F."/>
            <person name="Land M."/>
            <person name="Hauser L."/>
            <person name="Kyrpides N."/>
            <person name="Mikhailova N."/>
            <person name="Hoff W."/>
            <person name="Richardson P."/>
        </authorList>
    </citation>
    <scope>NUCLEOTIDE SEQUENCE [LARGE SCALE GENOMIC DNA]</scope>
    <source>
        <strain evidence="10">DSM 244 / SL1</strain>
    </source>
</reference>
<evidence type="ECO:0000313" key="9">
    <source>
        <dbReference type="EMBL" id="ABM60995.1"/>
    </source>
</evidence>
<dbReference type="InterPro" id="IPR000515">
    <property type="entry name" value="MetI-like"/>
</dbReference>
<evidence type="ECO:0000313" key="10">
    <source>
        <dbReference type="Proteomes" id="UP000000647"/>
    </source>
</evidence>
<proteinExistence type="inferred from homology"/>
<dbReference type="PANTHER" id="PTHR30151:SF0">
    <property type="entry name" value="ABC TRANSPORTER PERMEASE PROTEIN MJ0413-RELATED"/>
    <property type="match status" value="1"/>
</dbReference>
<dbReference type="PANTHER" id="PTHR30151">
    <property type="entry name" value="ALKANE SULFONATE ABC TRANSPORTER-RELATED, MEMBRANE SUBUNIT"/>
    <property type="match status" value="1"/>
</dbReference>
<comment type="similarity">
    <text evidence="7">Belongs to the binding-protein-dependent transport system permease family.</text>
</comment>
<keyword evidence="10" id="KW-1185">Reference proteome</keyword>
<keyword evidence="2 7" id="KW-0813">Transport</keyword>
<protein>
    <submittedName>
        <fullName evidence="9">Binding-protein-dependent transport systems inner membrane component</fullName>
    </submittedName>
</protein>
<dbReference type="eggNOG" id="COG0600">
    <property type="taxonomic scope" value="Bacteria"/>
</dbReference>
<evidence type="ECO:0000256" key="2">
    <source>
        <dbReference type="ARBA" id="ARBA00022448"/>
    </source>
</evidence>
<evidence type="ECO:0000256" key="5">
    <source>
        <dbReference type="ARBA" id="ARBA00022989"/>
    </source>
</evidence>